<dbReference type="EMBL" id="BARU01000201">
    <property type="protein sequence ID" value="GAH28790.1"/>
    <property type="molecule type" value="Genomic_DNA"/>
</dbReference>
<proteinExistence type="predicted"/>
<name>X1F893_9ZZZZ</name>
<reference evidence="1" key="1">
    <citation type="journal article" date="2014" name="Front. Microbiol.">
        <title>High frequency of phylogenetically diverse reductive dehalogenase-homologous genes in deep subseafloor sedimentary metagenomes.</title>
        <authorList>
            <person name="Kawai M."/>
            <person name="Futagami T."/>
            <person name="Toyoda A."/>
            <person name="Takaki Y."/>
            <person name="Nishi S."/>
            <person name="Hori S."/>
            <person name="Arai W."/>
            <person name="Tsubouchi T."/>
            <person name="Morono Y."/>
            <person name="Uchiyama I."/>
            <person name="Ito T."/>
            <person name="Fujiyama A."/>
            <person name="Inagaki F."/>
            <person name="Takami H."/>
        </authorList>
    </citation>
    <scope>NUCLEOTIDE SEQUENCE</scope>
    <source>
        <strain evidence="1">Expedition CK06-06</strain>
    </source>
</reference>
<accession>X1F893</accession>
<dbReference type="AlphaFoldDB" id="X1F893"/>
<sequence length="68" mass="7722">MSEEAHPNIQAVAVTVDLTESIRRNLRGGAKGRENVVMEKLEPYIVEVMVRISTKIDEIVETEARRNE</sequence>
<gene>
    <name evidence="1" type="ORF">S03H2_00823</name>
</gene>
<evidence type="ECO:0000313" key="1">
    <source>
        <dbReference type="EMBL" id="GAH28790.1"/>
    </source>
</evidence>
<protein>
    <submittedName>
        <fullName evidence="1">Uncharacterized protein</fullName>
    </submittedName>
</protein>
<comment type="caution">
    <text evidence="1">The sequence shown here is derived from an EMBL/GenBank/DDBJ whole genome shotgun (WGS) entry which is preliminary data.</text>
</comment>
<organism evidence="1">
    <name type="scientific">marine sediment metagenome</name>
    <dbReference type="NCBI Taxonomy" id="412755"/>
    <lineage>
        <taxon>unclassified sequences</taxon>
        <taxon>metagenomes</taxon>
        <taxon>ecological metagenomes</taxon>
    </lineage>
</organism>